<accession>A0A9I9DZS4</accession>
<dbReference type="AlphaFoldDB" id="A0A9I9DZS4"/>
<name>A0A9I9DZS4_CUCME</name>
<protein>
    <submittedName>
        <fullName evidence="1">Uncharacterized protein</fullName>
    </submittedName>
</protein>
<sequence>TQVELIKHRRPSKSPKTKTHILYTLYSLSSCSSILFSSIKELKPIRHHHHLLLLLLVREMQSKIGSQGLPLCISAFTLSNHSLSTQIADHDRRREAMKTRTQRSNNMKYRYLEAIREGDLEDFVNETDFMICAAKAA</sequence>
<dbReference type="Gramene" id="MELO3C025754.2.1">
    <property type="protein sequence ID" value="MELO3C025754.2.1"/>
    <property type="gene ID" value="MELO3C025754.2"/>
</dbReference>
<reference evidence="1" key="1">
    <citation type="submission" date="2023-03" db="UniProtKB">
        <authorList>
            <consortium name="EnsemblPlants"/>
        </authorList>
    </citation>
    <scope>IDENTIFICATION</scope>
</reference>
<dbReference type="EnsemblPlants" id="MELO3C025754.2.1">
    <property type="protein sequence ID" value="MELO3C025754.2.1"/>
    <property type="gene ID" value="MELO3C025754.2"/>
</dbReference>
<organism evidence="1">
    <name type="scientific">Cucumis melo</name>
    <name type="common">Muskmelon</name>
    <dbReference type="NCBI Taxonomy" id="3656"/>
    <lineage>
        <taxon>Eukaryota</taxon>
        <taxon>Viridiplantae</taxon>
        <taxon>Streptophyta</taxon>
        <taxon>Embryophyta</taxon>
        <taxon>Tracheophyta</taxon>
        <taxon>Spermatophyta</taxon>
        <taxon>Magnoliopsida</taxon>
        <taxon>eudicotyledons</taxon>
        <taxon>Gunneridae</taxon>
        <taxon>Pentapetalae</taxon>
        <taxon>rosids</taxon>
        <taxon>fabids</taxon>
        <taxon>Cucurbitales</taxon>
        <taxon>Cucurbitaceae</taxon>
        <taxon>Benincaseae</taxon>
        <taxon>Cucumis</taxon>
    </lineage>
</organism>
<evidence type="ECO:0000313" key="1">
    <source>
        <dbReference type="EnsemblPlants" id="MELO3C025754.2.1"/>
    </source>
</evidence>
<proteinExistence type="predicted"/>